<dbReference type="Pfam" id="PF01381">
    <property type="entry name" value="HTH_3"/>
    <property type="match status" value="1"/>
</dbReference>
<comment type="caution">
    <text evidence="3">The sequence shown here is derived from an EMBL/GenBank/DDBJ whole genome shotgun (WGS) entry which is preliminary data.</text>
</comment>
<keyword evidence="1" id="KW-0238">DNA-binding</keyword>
<keyword evidence="4" id="KW-1185">Reference proteome</keyword>
<dbReference type="RefSeq" id="WP_024732097.1">
    <property type="nucleotide sequence ID" value="NZ_BAABYU010000001.1"/>
</dbReference>
<sequence length="126" mass="14847">MANVQLARNLKTLRLKYNYTQKDLSAILNITRQAYSHYEKALREPDLCTLVRFSHFYKVTLDDLVAGIIHVDQINESLPIYNYHLGETEDHKRSIFLTDQELELIEKYRNCSANDQQVIRGFLENK</sequence>
<feature type="domain" description="HTH cro/C1-type" evidence="2">
    <location>
        <begin position="10"/>
        <end position="64"/>
    </location>
</feature>
<evidence type="ECO:0000313" key="4">
    <source>
        <dbReference type="Proteomes" id="UP000261080"/>
    </source>
</evidence>
<dbReference type="EMBL" id="QVLX01000004">
    <property type="protein sequence ID" value="RGE87010.1"/>
    <property type="molecule type" value="Genomic_DNA"/>
</dbReference>
<dbReference type="CDD" id="cd00093">
    <property type="entry name" value="HTH_XRE"/>
    <property type="match status" value="1"/>
</dbReference>
<proteinExistence type="predicted"/>
<dbReference type="PROSITE" id="PS50943">
    <property type="entry name" value="HTH_CROC1"/>
    <property type="match status" value="1"/>
</dbReference>
<accession>A0A3E3K1I3</accession>
<dbReference type="SMART" id="SM00530">
    <property type="entry name" value="HTH_XRE"/>
    <property type="match status" value="1"/>
</dbReference>
<dbReference type="Proteomes" id="UP000261080">
    <property type="component" value="Unassembled WGS sequence"/>
</dbReference>
<name>A0A3E3K1I3_9FIRM</name>
<dbReference type="GO" id="GO:0003677">
    <property type="term" value="F:DNA binding"/>
    <property type="evidence" value="ECO:0007669"/>
    <property type="project" value="UniProtKB-KW"/>
</dbReference>
<dbReference type="InterPro" id="IPR010982">
    <property type="entry name" value="Lambda_DNA-bd_dom_sf"/>
</dbReference>
<dbReference type="PANTHER" id="PTHR46558">
    <property type="entry name" value="TRACRIPTIONAL REGULATORY PROTEIN-RELATED-RELATED"/>
    <property type="match status" value="1"/>
</dbReference>
<gene>
    <name evidence="3" type="ORF">DW016_08695</name>
</gene>
<dbReference type="OrthoDB" id="2222263at2"/>
<dbReference type="GeneID" id="97192171"/>
<protein>
    <submittedName>
        <fullName evidence="3">XRE family transcriptional regulator</fullName>
    </submittedName>
</protein>
<dbReference type="Gene3D" id="1.10.260.40">
    <property type="entry name" value="lambda repressor-like DNA-binding domains"/>
    <property type="match status" value="1"/>
</dbReference>
<organism evidence="3 4">
    <name type="scientific">Sellimonas intestinalis</name>
    <dbReference type="NCBI Taxonomy" id="1653434"/>
    <lineage>
        <taxon>Bacteria</taxon>
        <taxon>Bacillati</taxon>
        <taxon>Bacillota</taxon>
        <taxon>Clostridia</taxon>
        <taxon>Lachnospirales</taxon>
        <taxon>Lachnospiraceae</taxon>
        <taxon>Sellimonas</taxon>
    </lineage>
</organism>
<dbReference type="SUPFAM" id="SSF47413">
    <property type="entry name" value="lambda repressor-like DNA-binding domains"/>
    <property type="match status" value="1"/>
</dbReference>
<dbReference type="AlphaFoldDB" id="A0A3E3K1I3"/>
<reference evidence="3 4" key="1">
    <citation type="submission" date="2018-08" db="EMBL/GenBank/DDBJ databases">
        <title>A genome reference for cultivated species of the human gut microbiota.</title>
        <authorList>
            <person name="Zou Y."/>
            <person name="Xue W."/>
            <person name="Luo G."/>
        </authorList>
    </citation>
    <scope>NUCLEOTIDE SEQUENCE [LARGE SCALE GENOMIC DNA]</scope>
    <source>
        <strain evidence="3 4">AF37-2AT</strain>
    </source>
</reference>
<dbReference type="InterPro" id="IPR001387">
    <property type="entry name" value="Cro/C1-type_HTH"/>
</dbReference>
<evidence type="ECO:0000259" key="2">
    <source>
        <dbReference type="PROSITE" id="PS50943"/>
    </source>
</evidence>
<evidence type="ECO:0000256" key="1">
    <source>
        <dbReference type="ARBA" id="ARBA00023125"/>
    </source>
</evidence>
<evidence type="ECO:0000313" key="3">
    <source>
        <dbReference type="EMBL" id="RGE87010.1"/>
    </source>
</evidence>
<dbReference type="PANTHER" id="PTHR46558:SF11">
    <property type="entry name" value="HTH-TYPE TRANSCRIPTIONAL REGULATOR XRE"/>
    <property type="match status" value="1"/>
</dbReference>